<sequence length="131" mass="15379">MEANYVFLDQANNISAEEINVFLILERLFKGLAEKDRLVLDEIIADDSELFRLFSPEKENKYTYITNITSSDNKIRRNLFRYKNVTIEVYDNSALALGTFFNLEKPFNTVSLHIYLSNRNGRWLITGNRFL</sequence>
<dbReference type="AlphaFoldDB" id="A0A1F8DTA5"/>
<organism evidence="1 2">
    <name type="scientific">Candidatus Wolfebacteria bacterium RIFCSPLOWO2_01_FULL_45_19</name>
    <dbReference type="NCBI Taxonomy" id="1802557"/>
    <lineage>
        <taxon>Bacteria</taxon>
        <taxon>Candidatus Wolfeibacteriota</taxon>
    </lineage>
</organism>
<dbReference type="Proteomes" id="UP000178946">
    <property type="component" value="Unassembled WGS sequence"/>
</dbReference>
<comment type="caution">
    <text evidence="1">The sequence shown here is derived from an EMBL/GenBank/DDBJ whole genome shotgun (WGS) entry which is preliminary data.</text>
</comment>
<gene>
    <name evidence="1" type="ORF">A3A20_00370</name>
</gene>
<reference evidence="1 2" key="1">
    <citation type="journal article" date="2016" name="Nat. Commun.">
        <title>Thousands of microbial genomes shed light on interconnected biogeochemical processes in an aquifer system.</title>
        <authorList>
            <person name="Anantharaman K."/>
            <person name="Brown C.T."/>
            <person name="Hug L.A."/>
            <person name="Sharon I."/>
            <person name="Castelle C.J."/>
            <person name="Probst A.J."/>
            <person name="Thomas B.C."/>
            <person name="Singh A."/>
            <person name="Wilkins M.J."/>
            <person name="Karaoz U."/>
            <person name="Brodie E.L."/>
            <person name="Williams K.H."/>
            <person name="Hubbard S.S."/>
            <person name="Banfield J.F."/>
        </authorList>
    </citation>
    <scope>NUCLEOTIDE SEQUENCE [LARGE SCALE GENOMIC DNA]</scope>
</reference>
<protein>
    <recommendedName>
        <fullName evidence="3">DUF4440 domain-containing protein</fullName>
    </recommendedName>
</protein>
<evidence type="ECO:0008006" key="3">
    <source>
        <dbReference type="Google" id="ProtNLM"/>
    </source>
</evidence>
<name>A0A1F8DTA5_9BACT</name>
<evidence type="ECO:0000313" key="1">
    <source>
        <dbReference type="EMBL" id="OGM91038.1"/>
    </source>
</evidence>
<evidence type="ECO:0000313" key="2">
    <source>
        <dbReference type="Proteomes" id="UP000178946"/>
    </source>
</evidence>
<dbReference type="SUPFAM" id="SSF54427">
    <property type="entry name" value="NTF2-like"/>
    <property type="match status" value="1"/>
</dbReference>
<proteinExistence type="predicted"/>
<accession>A0A1F8DTA5</accession>
<dbReference type="EMBL" id="MGIR01000004">
    <property type="protein sequence ID" value="OGM91038.1"/>
    <property type="molecule type" value="Genomic_DNA"/>
</dbReference>
<dbReference type="InterPro" id="IPR032710">
    <property type="entry name" value="NTF2-like_dom_sf"/>
</dbReference>